<organism evidence="1 2">
    <name type="scientific">Panicum virgatum</name>
    <name type="common">Blackwell switchgrass</name>
    <dbReference type="NCBI Taxonomy" id="38727"/>
    <lineage>
        <taxon>Eukaryota</taxon>
        <taxon>Viridiplantae</taxon>
        <taxon>Streptophyta</taxon>
        <taxon>Embryophyta</taxon>
        <taxon>Tracheophyta</taxon>
        <taxon>Spermatophyta</taxon>
        <taxon>Magnoliopsida</taxon>
        <taxon>Liliopsida</taxon>
        <taxon>Poales</taxon>
        <taxon>Poaceae</taxon>
        <taxon>PACMAD clade</taxon>
        <taxon>Panicoideae</taxon>
        <taxon>Panicodae</taxon>
        <taxon>Paniceae</taxon>
        <taxon>Panicinae</taxon>
        <taxon>Panicum</taxon>
        <taxon>Panicum sect. Hiantes</taxon>
    </lineage>
</organism>
<evidence type="ECO:0000313" key="2">
    <source>
        <dbReference type="Proteomes" id="UP000823388"/>
    </source>
</evidence>
<name>A0A8T0XBA4_PANVG</name>
<reference evidence="1 2" key="1">
    <citation type="submission" date="2020-05" db="EMBL/GenBank/DDBJ databases">
        <title>WGS assembly of Panicum virgatum.</title>
        <authorList>
            <person name="Lovell J.T."/>
            <person name="Jenkins J."/>
            <person name="Shu S."/>
            <person name="Juenger T.E."/>
            <person name="Schmutz J."/>
        </authorList>
    </citation>
    <scope>NUCLEOTIDE SEQUENCE [LARGE SCALE GENOMIC DNA]</scope>
    <source>
        <strain evidence="2">cv. AP13</strain>
    </source>
</reference>
<dbReference type="InterPro" id="IPR053197">
    <property type="entry name" value="F-box_SCFL_complex_component"/>
</dbReference>
<proteinExistence type="predicted"/>
<dbReference type="PANTHER" id="PTHR34223">
    <property type="entry name" value="OS11G0201299 PROTEIN"/>
    <property type="match status" value="1"/>
</dbReference>
<accession>A0A8T0XBA4</accession>
<protein>
    <submittedName>
        <fullName evidence="1">Uncharacterized protein</fullName>
    </submittedName>
</protein>
<dbReference type="AlphaFoldDB" id="A0A8T0XBA4"/>
<dbReference type="EMBL" id="CM029037">
    <property type="protein sequence ID" value="KAG2657350.1"/>
    <property type="molecule type" value="Genomic_DNA"/>
</dbReference>
<evidence type="ECO:0000313" key="1">
    <source>
        <dbReference type="EMBL" id="KAG2657350.1"/>
    </source>
</evidence>
<comment type="caution">
    <text evidence="1">The sequence shown here is derived from an EMBL/GenBank/DDBJ whole genome shotgun (WGS) entry which is preliminary data.</text>
</comment>
<dbReference type="Proteomes" id="UP000823388">
    <property type="component" value="Chromosome 1K"/>
</dbReference>
<gene>
    <name evidence="1" type="ORF">PVAP13_1KG251777</name>
</gene>
<feature type="non-terminal residue" evidence="1">
    <location>
        <position position="1"/>
    </location>
</feature>
<dbReference type="PANTHER" id="PTHR34223:SF26">
    <property type="entry name" value="OS02G0188900 PROTEIN"/>
    <property type="match status" value="1"/>
</dbReference>
<sequence>RVERYIPWCPKFNNLTTLKLGRWCLDEDFYPLTVFLQNSPNLKHHTLSFKGTGRELQNIVGELEERFFSCDHLHSVDFVCSKFSVDEPVLISPQKLLTDNDTDSRKIRIR</sequence>
<keyword evidence="2" id="KW-1185">Reference proteome</keyword>
<feature type="non-terminal residue" evidence="1">
    <location>
        <position position="110"/>
    </location>
</feature>